<evidence type="ECO:0000313" key="1">
    <source>
        <dbReference type="EMBL" id="GBP17960.1"/>
    </source>
</evidence>
<dbReference type="PANTHER" id="PTHR46060:SF1">
    <property type="entry name" value="MARINER MOS1 TRANSPOSASE-LIKE PROTEIN"/>
    <property type="match status" value="1"/>
</dbReference>
<accession>A0A4C1TVD7</accession>
<dbReference type="EMBL" id="BGZK01000092">
    <property type="protein sequence ID" value="GBP17960.1"/>
    <property type="molecule type" value="Genomic_DNA"/>
</dbReference>
<sequence>MPKDGLDMLFGIEFLPASPSPPSPPSRRIAVDAGTTFRKLSLTPCSSRQGAEDRTRLKSKTLISYHGSQKPIKNRDPIQLAIRCRNISCEGNDSSRTGSRRPAAARAARAAPSAAARSLRRARFVSFRLERFQRLPNRVSDFLTHRPKRFERCEKATKTHSLNRCAAVSRFNNAAPSVLRWLKEFYIRHNSLQDEEHTGKPVTTVAPDNVARPPKMIEDDNRHTYHPTQNTLGIVSTTVYKIFDDELKMKKIVSYWIPGHLTQHQKSKCIRISRQAIKLLNNDGHRII</sequence>
<dbReference type="Proteomes" id="UP000299102">
    <property type="component" value="Unassembled WGS sequence"/>
</dbReference>
<name>A0A4C1TVD7_EUMVA</name>
<evidence type="ECO:0000313" key="2">
    <source>
        <dbReference type="Proteomes" id="UP000299102"/>
    </source>
</evidence>
<dbReference type="OrthoDB" id="8189655at2759"/>
<dbReference type="PANTHER" id="PTHR46060">
    <property type="entry name" value="MARINER MOS1 TRANSPOSASE-LIKE PROTEIN"/>
    <property type="match status" value="1"/>
</dbReference>
<proteinExistence type="predicted"/>
<gene>
    <name evidence="1" type="ORF">EVAR_16902_1</name>
</gene>
<reference evidence="1 2" key="1">
    <citation type="journal article" date="2019" name="Commun. Biol.">
        <title>The bagworm genome reveals a unique fibroin gene that provides high tensile strength.</title>
        <authorList>
            <person name="Kono N."/>
            <person name="Nakamura H."/>
            <person name="Ohtoshi R."/>
            <person name="Tomita M."/>
            <person name="Numata K."/>
            <person name="Arakawa K."/>
        </authorList>
    </citation>
    <scope>NUCLEOTIDE SEQUENCE [LARGE SCALE GENOMIC DNA]</scope>
</reference>
<comment type="caution">
    <text evidence="1">The sequence shown here is derived from an EMBL/GenBank/DDBJ whole genome shotgun (WGS) entry which is preliminary data.</text>
</comment>
<dbReference type="InterPro" id="IPR052709">
    <property type="entry name" value="Transposase-MT_Hybrid"/>
</dbReference>
<keyword evidence="2" id="KW-1185">Reference proteome</keyword>
<protein>
    <submittedName>
        <fullName evidence="1">Uncharacterized protein</fullName>
    </submittedName>
</protein>
<organism evidence="1 2">
    <name type="scientific">Eumeta variegata</name>
    <name type="common">Bagworm moth</name>
    <name type="synonym">Eumeta japonica</name>
    <dbReference type="NCBI Taxonomy" id="151549"/>
    <lineage>
        <taxon>Eukaryota</taxon>
        <taxon>Metazoa</taxon>
        <taxon>Ecdysozoa</taxon>
        <taxon>Arthropoda</taxon>
        <taxon>Hexapoda</taxon>
        <taxon>Insecta</taxon>
        <taxon>Pterygota</taxon>
        <taxon>Neoptera</taxon>
        <taxon>Endopterygota</taxon>
        <taxon>Lepidoptera</taxon>
        <taxon>Glossata</taxon>
        <taxon>Ditrysia</taxon>
        <taxon>Tineoidea</taxon>
        <taxon>Psychidae</taxon>
        <taxon>Oiketicinae</taxon>
        <taxon>Eumeta</taxon>
    </lineage>
</organism>
<dbReference type="AlphaFoldDB" id="A0A4C1TVD7"/>